<dbReference type="SUPFAM" id="SSF54637">
    <property type="entry name" value="Thioesterase/thiol ester dehydrase-isomerase"/>
    <property type="match status" value="1"/>
</dbReference>
<sequence>MLHKYSEYRGTSRNELVMGLIHVPRVAAAIARGYARRSAPVDKMISIARPHVAQRRAGLFDLDLYGHMNNAAFLTHFELARWELAAQNAALDWSVRERAAFILGGVALRYRKEIKPFQRFEVHTQFVAFDERWIYVSQSMQPHGGGEVMAQSFCRAVVKKGRKTLVPQEVLESQGVDAATLSRMADPITFKLQREAFSALDGALKTLE</sequence>
<dbReference type="AlphaFoldDB" id="A0AB34K604"/>
<dbReference type="Gene3D" id="3.10.129.10">
    <property type="entry name" value="Hotdog Thioesterase"/>
    <property type="match status" value="1"/>
</dbReference>
<dbReference type="EMBL" id="JBGBPQ010000001">
    <property type="protein sequence ID" value="KAL1529889.1"/>
    <property type="molecule type" value="Genomic_DNA"/>
</dbReference>
<name>A0AB34K604_PRYPA</name>
<dbReference type="InterPro" id="IPR029069">
    <property type="entry name" value="HotDog_dom_sf"/>
</dbReference>
<dbReference type="InterPro" id="IPR051490">
    <property type="entry name" value="THEM6_lcsJ_thioesterase"/>
</dbReference>
<comment type="caution">
    <text evidence="1">The sequence shown here is derived from an EMBL/GenBank/DDBJ whole genome shotgun (WGS) entry which is preliminary data.</text>
</comment>
<dbReference type="PANTHER" id="PTHR12475:SF4">
    <property type="entry name" value="PROTEIN THEM6"/>
    <property type="match status" value="1"/>
</dbReference>
<gene>
    <name evidence="1" type="ORF">AB1Y20_000818</name>
</gene>
<keyword evidence="2" id="KW-1185">Reference proteome</keyword>
<dbReference type="Pfam" id="PF13279">
    <property type="entry name" value="4HBT_2"/>
    <property type="match status" value="1"/>
</dbReference>
<evidence type="ECO:0000313" key="1">
    <source>
        <dbReference type="EMBL" id="KAL1529889.1"/>
    </source>
</evidence>
<accession>A0AB34K604</accession>
<reference evidence="1 2" key="1">
    <citation type="journal article" date="2024" name="Science">
        <title>Giant polyketide synthase enzymes in the biosynthesis of giant marine polyether toxins.</title>
        <authorList>
            <person name="Fallon T.R."/>
            <person name="Shende V.V."/>
            <person name="Wierzbicki I.H."/>
            <person name="Pendleton A.L."/>
            <person name="Watervoot N.F."/>
            <person name="Auber R.P."/>
            <person name="Gonzalez D.J."/>
            <person name="Wisecaver J.H."/>
            <person name="Moore B.S."/>
        </authorList>
    </citation>
    <scope>NUCLEOTIDE SEQUENCE [LARGE SCALE GENOMIC DNA]</scope>
    <source>
        <strain evidence="1 2">12B1</strain>
    </source>
</reference>
<dbReference type="CDD" id="cd00586">
    <property type="entry name" value="4HBT"/>
    <property type="match status" value="1"/>
</dbReference>
<dbReference type="Proteomes" id="UP001515480">
    <property type="component" value="Unassembled WGS sequence"/>
</dbReference>
<protein>
    <recommendedName>
        <fullName evidence="3">Thioesterase domain-containing protein</fullName>
    </recommendedName>
</protein>
<dbReference type="PANTHER" id="PTHR12475">
    <property type="match status" value="1"/>
</dbReference>
<organism evidence="1 2">
    <name type="scientific">Prymnesium parvum</name>
    <name type="common">Toxic golden alga</name>
    <dbReference type="NCBI Taxonomy" id="97485"/>
    <lineage>
        <taxon>Eukaryota</taxon>
        <taxon>Haptista</taxon>
        <taxon>Haptophyta</taxon>
        <taxon>Prymnesiophyceae</taxon>
        <taxon>Prymnesiales</taxon>
        <taxon>Prymnesiaceae</taxon>
        <taxon>Prymnesium</taxon>
    </lineage>
</organism>
<evidence type="ECO:0008006" key="3">
    <source>
        <dbReference type="Google" id="ProtNLM"/>
    </source>
</evidence>
<proteinExistence type="predicted"/>
<evidence type="ECO:0000313" key="2">
    <source>
        <dbReference type="Proteomes" id="UP001515480"/>
    </source>
</evidence>